<dbReference type="InterPro" id="IPR036390">
    <property type="entry name" value="WH_DNA-bd_sf"/>
</dbReference>
<dbReference type="GO" id="GO:0000981">
    <property type="term" value="F:DNA-binding transcription factor activity, RNA polymerase II-specific"/>
    <property type="evidence" value="ECO:0007669"/>
    <property type="project" value="TreeGrafter"/>
</dbReference>
<accession>A0AAE0PZ85</accession>
<dbReference type="Proteomes" id="UP001274896">
    <property type="component" value="Unassembled WGS sequence"/>
</dbReference>
<dbReference type="InterPro" id="IPR036388">
    <property type="entry name" value="WH-like_DNA-bd_sf"/>
</dbReference>
<evidence type="ECO:0000313" key="12">
    <source>
        <dbReference type="EMBL" id="KAK3510838.1"/>
    </source>
</evidence>
<feature type="domain" description="ETS" evidence="11">
    <location>
        <begin position="218"/>
        <end position="300"/>
    </location>
</feature>
<evidence type="ECO:0000256" key="2">
    <source>
        <dbReference type="ARBA" id="ARBA00005562"/>
    </source>
</evidence>
<dbReference type="InterPro" id="IPR046328">
    <property type="entry name" value="ETS_fam"/>
</dbReference>
<dbReference type="PROSITE" id="PS50061">
    <property type="entry name" value="ETS_DOMAIN_3"/>
    <property type="match status" value="1"/>
</dbReference>
<dbReference type="PANTHER" id="PTHR11849">
    <property type="entry name" value="ETS"/>
    <property type="match status" value="1"/>
</dbReference>
<proteinExistence type="inferred from homology"/>
<sequence length="628" mass="68890">MLTSCNMTPNEGAVSVCKPEKAHCDDFLGLLLVFNMAAVVQQTEGAWDGASRQEDDSLQLADPSSFPAVIVEQMPHSHMLNYSGLTCDQPLRLGLERDTVDDMTQLTVEAYQSGNEDVMMESAEAAEALMNIDSSTSLALDDKQIPQMFFLTSSLLEGNQFLTDGVVGQQQWIQLQKGSFPEDKPKAKKGRRPKRPRAHSPMPDITIKKSKDSKGNTLYLWEFLIALLQDKNACPRYIKWTNWEKGIFKLVDSKAVSQLWGKHKNKPDMNYETMGRALRYYYQRGILNKVEGQRLVYQFAEMPKNIIYIGDDNNSPGGNNINISNEDDEDHSSEASINELTPFSFTQSSQSKLLTSKTPMATKVRKAVNGGQRKPANHSGEVTGVTKQARPLSLIQQQHLPIVSAEMLKTLQNVQSLQPGQHGSVFRTAQLLESLRDKQETFEVKQEQLEVQSEGQAPQIVTLQLVPVSSNEEGVDGSVASPQFIMQAIPETIPEEVTLVVQNVTLDKASSDPCHADVKEGSNEVIVSSSASSSASVVTLAGGQQLVSQPSGTVIHSVVTATEPKLSGQISDPDPKEVCEAPANSYDVPQSPDADKNLSDIKVEPLSVVIFNDSWVGYTSNETTESSG</sequence>
<dbReference type="PANTHER" id="PTHR11849:SF10">
    <property type="entry name" value="ETS-RELATED TRANSCRIPTION FACTOR ELF-2"/>
    <property type="match status" value="1"/>
</dbReference>
<evidence type="ECO:0000256" key="1">
    <source>
        <dbReference type="ARBA" id="ARBA00004123"/>
    </source>
</evidence>
<comment type="similarity">
    <text evidence="2 9">Belongs to the ETS family.</text>
</comment>
<feature type="region of interest" description="Disordered" evidence="10">
    <location>
        <begin position="565"/>
        <end position="599"/>
    </location>
</feature>
<evidence type="ECO:0000256" key="10">
    <source>
        <dbReference type="SAM" id="MobiDB-lite"/>
    </source>
</evidence>
<dbReference type="AlphaFoldDB" id="A0AAE0PZ85"/>
<dbReference type="SMART" id="SM00413">
    <property type="entry name" value="ETS"/>
    <property type="match status" value="1"/>
</dbReference>
<dbReference type="GO" id="GO:0045893">
    <property type="term" value="P:positive regulation of DNA-templated transcription"/>
    <property type="evidence" value="ECO:0007669"/>
    <property type="project" value="UniProtKB-ARBA"/>
</dbReference>
<keyword evidence="6" id="KW-0010">Activator</keyword>
<dbReference type="GO" id="GO:0043565">
    <property type="term" value="F:sequence-specific DNA binding"/>
    <property type="evidence" value="ECO:0007669"/>
    <property type="project" value="InterPro"/>
</dbReference>
<feature type="compositionally biased region" description="Basic residues" evidence="10">
    <location>
        <begin position="186"/>
        <end position="198"/>
    </location>
</feature>
<dbReference type="InterPro" id="IPR000418">
    <property type="entry name" value="Ets_dom"/>
</dbReference>
<keyword evidence="8 9" id="KW-0539">Nucleus</keyword>
<dbReference type="Gene3D" id="1.10.10.10">
    <property type="entry name" value="Winged helix-like DNA-binding domain superfamily/Winged helix DNA-binding domain"/>
    <property type="match status" value="1"/>
</dbReference>
<name>A0AAE0PZ85_9TELE</name>
<dbReference type="FunFam" id="1.10.10.10:FF:000853">
    <property type="entry name" value="ETS-Like transcription Factor homolog"/>
    <property type="match status" value="1"/>
</dbReference>
<gene>
    <name evidence="12" type="ORF">QTP70_022781</name>
</gene>
<evidence type="ECO:0000256" key="7">
    <source>
        <dbReference type="ARBA" id="ARBA00023163"/>
    </source>
</evidence>
<comment type="caution">
    <text evidence="12">The sequence shown here is derived from an EMBL/GenBank/DDBJ whole genome shotgun (WGS) entry which is preliminary data.</text>
</comment>
<evidence type="ECO:0000256" key="9">
    <source>
        <dbReference type="RuleBase" id="RU004019"/>
    </source>
</evidence>
<evidence type="ECO:0000256" key="8">
    <source>
        <dbReference type="ARBA" id="ARBA00023242"/>
    </source>
</evidence>
<evidence type="ECO:0000259" key="11">
    <source>
        <dbReference type="PROSITE" id="PS50061"/>
    </source>
</evidence>
<evidence type="ECO:0000256" key="6">
    <source>
        <dbReference type="ARBA" id="ARBA00023159"/>
    </source>
</evidence>
<dbReference type="Pfam" id="PF12310">
    <property type="entry name" value="Elf-1_N"/>
    <property type="match status" value="1"/>
</dbReference>
<comment type="subcellular location">
    <subcellularLocation>
        <location evidence="1 9">Nucleus</location>
    </subcellularLocation>
</comment>
<dbReference type="Pfam" id="PF00178">
    <property type="entry name" value="Ets"/>
    <property type="match status" value="1"/>
</dbReference>
<keyword evidence="3" id="KW-0597">Phosphoprotein</keyword>
<protein>
    <recommendedName>
        <fullName evidence="11">ETS domain-containing protein</fullName>
    </recommendedName>
</protein>
<dbReference type="PROSITE" id="PS00346">
    <property type="entry name" value="ETS_DOMAIN_2"/>
    <property type="match status" value="1"/>
</dbReference>
<dbReference type="InterPro" id="IPR022084">
    <property type="entry name" value="TF_Elf_N"/>
</dbReference>
<keyword evidence="7" id="KW-0804">Transcription</keyword>
<dbReference type="GO" id="GO:0005634">
    <property type="term" value="C:nucleus"/>
    <property type="evidence" value="ECO:0007669"/>
    <property type="project" value="UniProtKB-SubCell"/>
</dbReference>
<evidence type="ECO:0000313" key="13">
    <source>
        <dbReference type="Proteomes" id="UP001274896"/>
    </source>
</evidence>
<dbReference type="GO" id="GO:0030154">
    <property type="term" value="P:cell differentiation"/>
    <property type="evidence" value="ECO:0007669"/>
    <property type="project" value="TreeGrafter"/>
</dbReference>
<evidence type="ECO:0000256" key="3">
    <source>
        <dbReference type="ARBA" id="ARBA00022553"/>
    </source>
</evidence>
<evidence type="ECO:0000256" key="4">
    <source>
        <dbReference type="ARBA" id="ARBA00023015"/>
    </source>
</evidence>
<dbReference type="SUPFAM" id="SSF46785">
    <property type="entry name" value="Winged helix' DNA-binding domain"/>
    <property type="match status" value="1"/>
</dbReference>
<dbReference type="EMBL" id="JAUCMX010000025">
    <property type="protein sequence ID" value="KAK3510838.1"/>
    <property type="molecule type" value="Genomic_DNA"/>
</dbReference>
<feature type="region of interest" description="Disordered" evidence="10">
    <location>
        <begin position="177"/>
        <end position="207"/>
    </location>
</feature>
<evidence type="ECO:0000256" key="5">
    <source>
        <dbReference type="ARBA" id="ARBA00023125"/>
    </source>
</evidence>
<organism evidence="12 13">
    <name type="scientific">Hemibagrus guttatus</name>
    <dbReference type="NCBI Taxonomy" id="175788"/>
    <lineage>
        <taxon>Eukaryota</taxon>
        <taxon>Metazoa</taxon>
        <taxon>Chordata</taxon>
        <taxon>Craniata</taxon>
        <taxon>Vertebrata</taxon>
        <taxon>Euteleostomi</taxon>
        <taxon>Actinopterygii</taxon>
        <taxon>Neopterygii</taxon>
        <taxon>Teleostei</taxon>
        <taxon>Ostariophysi</taxon>
        <taxon>Siluriformes</taxon>
        <taxon>Bagridae</taxon>
        <taxon>Hemibagrus</taxon>
    </lineage>
</organism>
<dbReference type="PRINTS" id="PR00454">
    <property type="entry name" value="ETSDOMAIN"/>
</dbReference>
<keyword evidence="4" id="KW-0805">Transcription regulation</keyword>
<reference evidence="12" key="1">
    <citation type="submission" date="2023-06" db="EMBL/GenBank/DDBJ databases">
        <title>Male Hemibagrus guttatus genome.</title>
        <authorList>
            <person name="Bian C."/>
        </authorList>
    </citation>
    <scope>NUCLEOTIDE SEQUENCE</scope>
    <source>
        <strain evidence="12">Male_cb2023</strain>
        <tissue evidence="12">Muscle</tissue>
    </source>
</reference>
<keyword evidence="13" id="KW-1185">Reference proteome</keyword>
<keyword evidence="5 9" id="KW-0238">DNA-binding</keyword>